<dbReference type="AlphaFoldDB" id="A0A8D0H101"/>
<dbReference type="SMART" id="SM00406">
    <property type="entry name" value="IGv"/>
    <property type="match status" value="1"/>
</dbReference>
<keyword evidence="1" id="KW-0732">Signal</keyword>
<reference evidence="3" key="1">
    <citation type="submission" date="2025-08" db="UniProtKB">
        <authorList>
            <consortium name="Ensembl"/>
        </authorList>
    </citation>
    <scope>IDENTIFICATION</scope>
</reference>
<keyword evidence="4" id="KW-1185">Reference proteome</keyword>
<dbReference type="InterPro" id="IPR003599">
    <property type="entry name" value="Ig_sub"/>
</dbReference>
<dbReference type="Gene3D" id="2.60.40.10">
    <property type="entry name" value="Immunoglobulins"/>
    <property type="match status" value="1"/>
</dbReference>
<sequence>MARALLLLTLLTYCSGSLSQFTLIQPPSVSVSLGVTVKLACTINSGNTFSGAGYWYQQKHGERPRYIMGYTSDSDKHQASWVPSRFSGSKDDAKTTCYLTITNAQAEDEADYYCAGRSGAAAHSDTV</sequence>
<dbReference type="InterPro" id="IPR036179">
    <property type="entry name" value="Ig-like_dom_sf"/>
</dbReference>
<dbReference type="Pfam" id="PF07686">
    <property type="entry name" value="V-set"/>
    <property type="match status" value="1"/>
</dbReference>
<dbReference type="InterPro" id="IPR050150">
    <property type="entry name" value="IgV_Light_Chain"/>
</dbReference>
<feature type="signal peptide" evidence="1">
    <location>
        <begin position="1"/>
        <end position="16"/>
    </location>
</feature>
<evidence type="ECO:0000256" key="1">
    <source>
        <dbReference type="SAM" id="SignalP"/>
    </source>
</evidence>
<name>A0A8D0H101_SPHPU</name>
<dbReference type="InterPro" id="IPR013106">
    <property type="entry name" value="Ig_V-set"/>
</dbReference>
<dbReference type="Proteomes" id="UP000694392">
    <property type="component" value="Unplaced"/>
</dbReference>
<dbReference type="OMA" id="KLACTIN"/>
<dbReference type="Ensembl" id="ENSSPUT00000013401.1">
    <property type="protein sequence ID" value="ENSSPUP00000012573.1"/>
    <property type="gene ID" value="ENSSPUG00000009662.1"/>
</dbReference>
<dbReference type="InterPro" id="IPR007110">
    <property type="entry name" value="Ig-like_dom"/>
</dbReference>
<feature type="domain" description="Ig-like" evidence="2">
    <location>
        <begin position="19"/>
        <end position="127"/>
    </location>
</feature>
<evidence type="ECO:0000313" key="4">
    <source>
        <dbReference type="Proteomes" id="UP000694392"/>
    </source>
</evidence>
<dbReference type="SUPFAM" id="SSF48726">
    <property type="entry name" value="Immunoglobulin"/>
    <property type="match status" value="1"/>
</dbReference>
<evidence type="ECO:0000259" key="2">
    <source>
        <dbReference type="PROSITE" id="PS50835"/>
    </source>
</evidence>
<dbReference type="GeneTree" id="ENSGT00940000161517"/>
<feature type="chain" id="PRO_5034346399" description="Ig-like domain-containing protein" evidence="1">
    <location>
        <begin position="17"/>
        <end position="127"/>
    </location>
</feature>
<protein>
    <recommendedName>
        <fullName evidence="2">Ig-like domain-containing protein</fullName>
    </recommendedName>
</protein>
<dbReference type="SMART" id="SM00409">
    <property type="entry name" value="IG"/>
    <property type="match status" value="1"/>
</dbReference>
<evidence type="ECO:0000313" key="3">
    <source>
        <dbReference type="Ensembl" id="ENSSPUP00000012573.1"/>
    </source>
</evidence>
<organism evidence="3 4">
    <name type="scientific">Sphenodon punctatus</name>
    <name type="common">Tuatara</name>
    <name type="synonym">Hatteria punctata</name>
    <dbReference type="NCBI Taxonomy" id="8508"/>
    <lineage>
        <taxon>Eukaryota</taxon>
        <taxon>Metazoa</taxon>
        <taxon>Chordata</taxon>
        <taxon>Craniata</taxon>
        <taxon>Vertebrata</taxon>
        <taxon>Euteleostomi</taxon>
        <taxon>Lepidosauria</taxon>
        <taxon>Sphenodontia</taxon>
        <taxon>Sphenodontidae</taxon>
        <taxon>Sphenodon</taxon>
    </lineage>
</organism>
<dbReference type="PANTHER" id="PTHR23267">
    <property type="entry name" value="IMMUNOGLOBULIN LIGHT CHAIN"/>
    <property type="match status" value="1"/>
</dbReference>
<dbReference type="PROSITE" id="PS50835">
    <property type="entry name" value="IG_LIKE"/>
    <property type="match status" value="1"/>
</dbReference>
<proteinExistence type="predicted"/>
<accession>A0A8D0H101</accession>
<reference evidence="3" key="2">
    <citation type="submission" date="2025-09" db="UniProtKB">
        <authorList>
            <consortium name="Ensembl"/>
        </authorList>
    </citation>
    <scope>IDENTIFICATION</scope>
</reference>
<dbReference type="InterPro" id="IPR013783">
    <property type="entry name" value="Ig-like_fold"/>
</dbReference>